<proteinExistence type="predicted"/>
<evidence type="ECO:0000256" key="2">
    <source>
        <dbReference type="ARBA" id="ARBA00022617"/>
    </source>
</evidence>
<dbReference type="AlphaFoldDB" id="Q1Z9U6"/>
<dbReference type="InterPro" id="IPR009056">
    <property type="entry name" value="Cyt_c-like_dom"/>
</dbReference>
<dbReference type="OrthoDB" id="9773456at2"/>
<keyword evidence="5 6" id="KW-0408">Iron</keyword>
<keyword evidence="1" id="KW-0813">Transport</keyword>
<dbReference type="Pfam" id="PF13442">
    <property type="entry name" value="Cytochrome_CBB3"/>
    <property type="match status" value="1"/>
</dbReference>
<feature type="domain" description="Cytochrome c" evidence="8">
    <location>
        <begin position="34"/>
        <end position="113"/>
    </location>
</feature>
<reference evidence="9 10" key="1">
    <citation type="submission" date="2006-03" db="EMBL/GenBank/DDBJ databases">
        <authorList>
            <person name="Bartlett D.H."/>
            <person name="Valle G."/>
            <person name="Lauro F.M."/>
            <person name="Vezzi A."/>
            <person name="Simonato F."/>
            <person name="Eloe E."/>
            <person name="Vitulo N."/>
            <person name="Stratton T.K."/>
            <person name="D'angelo M."/>
            <person name="Ferriera S."/>
            <person name="Johnson J."/>
            <person name="Kravitz S."/>
            <person name="Beeson K."/>
            <person name="Sutton G."/>
            <person name="Rogers Y."/>
            <person name="Friedman R."/>
            <person name="Frazier M."/>
            <person name="Venter J.C."/>
        </authorList>
    </citation>
    <scope>NUCLEOTIDE SEQUENCE [LARGE SCALE GENOMIC DNA]</scope>
    <source>
        <strain evidence="9 10">3TCK</strain>
    </source>
</reference>
<evidence type="ECO:0000256" key="3">
    <source>
        <dbReference type="ARBA" id="ARBA00022723"/>
    </source>
</evidence>
<organism evidence="9 10">
    <name type="scientific">Photobacterium profundum 3TCK</name>
    <dbReference type="NCBI Taxonomy" id="314280"/>
    <lineage>
        <taxon>Bacteria</taxon>
        <taxon>Pseudomonadati</taxon>
        <taxon>Pseudomonadota</taxon>
        <taxon>Gammaproteobacteria</taxon>
        <taxon>Vibrionales</taxon>
        <taxon>Vibrionaceae</taxon>
        <taxon>Photobacterium</taxon>
    </lineage>
</organism>
<feature type="chain" id="PRO_5004198336" evidence="7">
    <location>
        <begin position="21"/>
        <end position="126"/>
    </location>
</feature>
<evidence type="ECO:0000259" key="8">
    <source>
        <dbReference type="PROSITE" id="PS51007"/>
    </source>
</evidence>
<dbReference type="GO" id="GO:0009055">
    <property type="term" value="F:electron transfer activity"/>
    <property type="evidence" value="ECO:0007669"/>
    <property type="project" value="InterPro"/>
</dbReference>
<dbReference type="PROSITE" id="PS51007">
    <property type="entry name" value="CYTC"/>
    <property type="match status" value="1"/>
</dbReference>
<gene>
    <name evidence="9" type="ORF">P3TCK_05196</name>
</gene>
<dbReference type="GO" id="GO:0046872">
    <property type="term" value="F:metal ion binding"/>
    <property type="evidence" value="ECO:0007669"/>
    <property type="project" value="UniProtKB-KW"/>
</dbReference>
<keyword evidence="7" id="KW-0732">Signal</keyword>
<evidence type="ECO:0000256" key="5">
    <source>
        <dbReference type="ARBA" id="ARBA00023004"/>
    </source>
</evidence>
<dbReference type="InterPro" id="IPR050597">
    <property type="entry name" value="Cytochrome_c_Oxidase_Subunit"/>
</dbReference>
<evidence type="ECO:0000313" key="9">
    <source>
        <dbReference type="EMBL" id="EAS45746.1"/>
    </source>
</evidence>
<dbReference type="PANTHER" id="PTHR33751">
    <property type="entry name" value="CBB3-TYPE CYTOCHROME C OXIDASE SUBUNIT FIXP"/>
    <property type="match status" value="1"/>
</dbReference>
<feature type="signal peptide" evidence="7">
    <location>
        <begin position="1"/>
        <end position="20"/>
    </location>
</feature>
<dbReference type="InterPro" id="IPR036909">
    <property type="entry name" value="Cyt_c-like_dom_sf"/>
</dbReference>
<dbReference type="GO" id="GO:0020037">
    <property type="term" value="F:heme binding"/>
    <property type="evidence" value="ECO:0007669"/>
    <property type="project" value="InterPro"/>
</dbReference>
<accession>Q1Z9U6</accession>
<evidence type="ECO:0000256" key="7">
    <source>
        <dbReference type="SAM" id="SignalP"/>
    </source>
</evidence>
<dbReference type="EMBL" id="AAPH01000001">
    <property type="protein sequence ID" value="EAS45746.1"/>
    <property type="molecule type" value="Genomic_DNA"/>
</dbReference>
<evidence type="ECO:0000256" key="4">
    <source>
        <dbReference type="ARBA" id="ARBA00022982"/>
    </source>
</evidence>
<evidence type="ECO:0000256" key="6">
    <source>
        <dbReference type="PROSITE-ProRule" id="PRU00433"/>
    </source>
</evidence>
<evidence type="ECO:0000256" key="1">
    <source>
        <dbReference type="ARBA" id="ARBA00022448"/>
    </source>
</evidence>
<sequence length="126" mass="14572">MHVSKYIVLGCFLLSFGTWAQEDAERAAITEYQPNLQRGAELVNNQCSGCHGDNVVPYVKIYPNLKGQKYTYLVKQLTAFKHNTRQDLFMQAQVKHLSKKDIYDVAYYYSQLQPLDLKKTVEAYLN</sequence>
<keyword evidence="2 6" id="KW-0349">Heme</keyword>
<dbReference type="SUPFAM" id="SSF46626">
    <property type="entry name" value="Cytochrome c"/>
    <property type="match status" value="1"/>
</dbReference>
<comment type="caution">
    <text evidence="9">The sequence shown here is derived from an EMBL/GenBank/DDBJ whole genome shotgun (WGS) entry which is preliminary data.</text>
</comment>
<keyword evidence="3 6" id="KW-0479">Metal-binding</keyword>
<dbReference type="Gene3D" id="1.10.760.10">
    <property type="entry name" value="Cytochrome c-like domain"/>
    <property type="match status" value="1"/>
</dbReference>
<dbReference type="HOGENOM" id="CLU_128253_1_1_6"/>
<dbReference type="PANTHER" id="PTHR33751:SF9">
    <property type="entry name" value="CYTOCHROME C4"/>
    <property type="match status" value="1"/>
</dbReference>
<dbReference type="RefSeq" id="WP_006229050.1">
    <property type="nucleotide sequence ID" value="NZ_CH724134.1"/>
</dbReference>
<dbReference type="Proteomes" id="UP000003789">
    <property type="component" value="Unassembled WGS sequence"/>
</dbReference>
<name>Q1Z9U6_9GAMM</name>
<evidence type="ECO:0000313" key="10">
    <source>
        <dbReference type="Proteomes" id="UP000003789"/>
    </source>
</evidence>
<keyword evidence="4" id="KW-0249">Electron transport</keyword>
<protein>
    <submittedName>
        <fullName evidence="9">Monoheme cytochrome c</fullName>
    </submittedName>
</protein>